<sequence length="187" mass="21902">MSSYITSFTRDMVNHFSFSDHTLKEFDSRDYEFIRSDILNVDLDLVVGTDHPDYEGKTWGELIPIEGDKYHTLKRGERVLKQLKENPDYYLEDKNNSDWKFHFVNGEFYICSTNHRVVTAKAFFEANHLPPIIKNAHVSFYRRKIDSDSIANSLRDEQDTSSSITSYLKTTEFKVILALCVLAYFFL</sequence>
<dbReference type="EMBL" id="VUAA01000022">
    <property type="protein sequence ID" value="KAA1253410.1"/>
    <property type="molecule type" value="Genomic_DNA"/>
</dbReference>
<evidence type="ECO:0000313" key="1">
    <source>
        <dbReference type="EMBL" id="KAA1253410.1"/>
    </source>
</evidence>
<reference evidence="1 2" key="1">
    <citation type="submission" date="2019-09" db="EMBL/GenBank/DDBJ databases">
        <authorList>
            <person name="Kritzky A."/>
            <person name="Schelkanova E.Y."/>
            <person name="Alkhova Z.V."/>
            <person name="Smirnova N.I."/>
        </authorList>
    </citation>
    <scope>NUCLEOTIDE SEQUENCE [LARGE SCALE GENOMIC DNA]</scope>
    <source>
        <strain evidence="1 2">M1526</strain>
    </source>
</reference>
<proteinExistence type="predicted"/>
<protein>
    <submittedName>
        <fullName evidence="1">Uncharacterized protein</fullName>
    </submittedName>
</protein>
<gene>
    <name evidence="1" type="ORF">F0M16_17915</name>
</gene>
<name>A0A5Q6PFE9_VIBCL</name>
<dbReference type="Proteomes" id="UP000323225">
    <property type="component" value="Unassembled WGS sequence"/>
</dbReference>
<comment type="caution">
    <text evidence="1">The sequence shown here is derived from an EMBL/GenBank/DDBJ whole genome shotgun (WGS) entry which is preliminary data.</text>
</comment>
<evidence type="ECO:0000313" key="2">
    <source>
        <dbReference type="Proteomes" id="UP000323225"/>
    </source>
</evidence>
<dbReference type="AlphaFoldDB" id="A0A5Q6PFE9"/>
<accession>A0A5Q6PFE9</accession>
<organism evidence="1 2">
    <name type="scientific">Vibrio cholerae</name>
    <dbReference type="NCBI Taxonomy" id="666"/>
    <lineage>
        <taxon>Bacteria</taxon>
        <taxon>Pseudomonadati</taxon>
        <taxon>Pseudomonadota</taxon>
        <taxon>Gammaproteobacteria</taxon>
        <taxon>Vibrionales</taxon>
        <taxon>Vibrionaceae</taxon>
        <taxon>Vibrio</taxon>
    </lineage>
</organism>